<name>A0ABR2XP85_9PEZI</name>
<dbReference type="EMBL" id="JARVKM010000033">
    <property type="protein sequence ID" value="KAK9775626.1"/>
    <property type="molecule type" value="Genomic_DNA"/>
</dbReference>
<dbReference type="SMART" id="SM00264">
    <property type="entry name" value="BAG"/>
    <property type="match status" value="1"/>
</dbReference>
<accession>A0ABR2XP85</accession>
<dbReference type="InterPro" id="IPR036533">
    <property type="entry name" value="BAG_dom_sf"/>
</dbReference>
<evidence type="ECO:0000313" key="5">
    <source>
        <dbReference type="Proteomes" id="UP001465668"/>
    </source>
</evidence>
<feature type="domain" description="BAG" evidence="3">
    <location>
        <begin position="456"/>
        <end position="517"/>
    </location>
</feature>
<dbReference type="SUPFAM" id="SSF54236">
    <property type="entry name" value="Ubiquitin-like"/>
    <property type="match status" value="1"/>
</dbReference>
<feature type="region of interest" description="Disordered" evidence="1">
    <location>
        <begin position="75"/>
        <end position="102"/>
    </location>
</feature>
<gene>
    <name evidence="4" type="ORF">SCAR479_07733</name>
</gene>
<dbReference type="Pfam" id="PF02179">
    <property type="entry name" value="BAG"/>
    <property type="match status" value="1"/>
</dbReference>
<keyword evidence="5" id="KW-1185">Reference proteome</keyword>
<dbReference type="CDD" id="cd17039">
    <property type="entry name" value="Ubl_ubiquitin_like"/>
    <property type="match status" value="1"/>
</dbReference>
<feature type="domain" description="Ubiquitin-like" evidence="2">
    <location>
        <begin position="301"/>
        <end position="353"/>
    </location>
</feature>
<comment type="caution">
    <text evidence="4">The sequence shown here is derived from an EMBL/GenBank/DDBJ whole genome shotgun (WGS) entry which is preliminary data.</text>
</comment>
<dbReference type="PROSITE" id="PS51035">
    <property type="entry name" value="BAG"/>
    <property type="match status" value="1"/>
</dbReference>
<feature type="compositionally biased region" description="Basic and acidic residues" evidence="1">
    <location>
        <begin position="407"/>
        <end position="418"/>
    </location>
</feature>
<organism evidence="4 5">
    <name type="scientific">Seiridium cardinale</name>
    <dbReference type="NCBI Taxonomy" id="138064"/>
    <lineage>
        <taxon>Eukaryota</taxon>
        <taxon>Fungi</taxon>
        <taxon>Dikarya</taxon>
        <taxon>Ascomycota</taxon>
        <taxon>Pezizomycotina</taxon>
        <taxon>Sordariomycetes</taxon>
        <taxon>Xylariomycetidae</taxon>
        <taxon>Amphisphaeriales</taxon>
        <taxon>Sporocadaceae</taxon>
        <taxon>Seiridium</taxon>
    </lineage>
</organism>
<proteinExistence type="predicted"/>
<dbReference type="Gene3D" id="1.20.58.120">
    <property type="entry name" value="BAG domain"/>
    <property type="match status" value="1"/>
</dbReference>
<evidence type="ECO:0008006" key="6">
    <source>
        <dbReference type="Google" id="ProtNLM"/>
    </source>
</evidence>
<dbReference type="SUPFAM" id="SSF63491">
    <property type="entry name" value="BAG domain"/>
    <property type="match status" value="1"/>
</dbReference>
<evidence type="ECO:0000313" key="4">
    <source>
        <dbReference type="EMBL" id="KAK9775626.1"/>
    </source>
</evidence>
<sequence>MTKHQEPDPCSCILPPPCPMWLDSPKPIDGPLAEVKLDQSIICGEQSFADLSTIGLQCAPKGGYITSAGRISTKINGAAPQRPSRDTNSLPLTTTPRPLTGRRRADSTISVPLLCIQLFVNTSPGCVLIFEDIPLSFKVASNQAVLASSGAFQNLTQYLPPGLATYVNATIDQLSDALAGSNEYLAAQGLSPTVIYSTLACAALAVPLGMSRYGWSNREGLSPFASQDVDGAPRVTEEDFSYITSEDLEHSLQAPARAYDPKKQPPSSAKPEDDILLIKNKGIIYPVHFPAYSIGDGKLYVRDVRDRVGLVMEVSSSQIKRIKMLYKGRQLKDQDVPIRDYNVKNNSEILVVLPDGVVSDDDSGSSEEIVVADPRDEQSSKNKSKNKRRKKKTRGAQNLDVPGTGAEGRKSDNEESRQPSRMPSPPSIPSGSVEKLQAIQSHFNTRLLPLCVEFSASPPRDKKKCEEEHRKLSETIMQQVLLKLDEVDTGGDPDIRAKRKQLVNQVHDVLKGIDEHLPEGSVKPQLY</sequence>
<dbReference type="InterPro" id="IPR003103">
    <property type="entry name" value="BAG_domain"/>
</dbReference>
<dbReference type="Gene3D" id="3.10.20.90">
    <property type="entry name" value="Phosphatidylinositol 3-kinase Catalytic Subunit, Chain A, domain 1"/>
    <property type="match status" value="1"/>
</dbReference>
<feature type="compositionally biased region" description="Low complexity" evidence="1">
    <location>
        <begin position="90"/>
        <end position="99"/>
    </location>
</feature>
<dbReference type="InterPro" id="IPR000626">
    <property type="entry name" value="Ubiquitin-like_dom"/>
</dbReference>
<feature type="compositionally biased region" description="Basic residues" evidence="1">
    <location>
        <begin position="382"/>
        <end position="394"/>
    </location>
</feature>
<evidence type="ECO:0000259" key="2">
    <source>
        <dbReference type="PROSITE" id="PS50053"/>
    </source>
</evidence>
<dbReference type="Proteomes" id="UP001465668">
    <property type="component" value="Unassembled WGS sequence"/>
</dbReference>
<feature type="region of interest" description="Disordered" evidence="1">
    <location>
        <begin position="356"/>
        <end position="433"/>
    </location>
</feature>
<evidence type="ECO:0000259" key="3">
    <source>
        <dbReference type="PROSITE" id="PS51035"/>
    </source>
</evidence>
<feature type="region of interest" description="Disordered" evidence="1">
    <location>
        <begin position="253"/>
        <end position="272"/>
    </location>
</feature>
<dbReference type="PROSITE" id="PS50053">
    <property type="entry name" value="UBIQUITIN_2"/>
    <property type="match status" value="1"/>
</dbReference>
<reference evidence="4 5" key="1">
    <citation type="submission" date="2024-02" db="EMBL/GenBank/DDBJ databases">
        <title>First draft genome assembly of two strains of Seiridium cardinale.</title>
        <authorList>
            <person name="Emiliani G."/>
            <person name="Scali E."/>
        </authorList>
    </citation>
    <scope>NUCLEOTIDE SEQUENCE [LARGE SCALE GENOMIC DNA]</scope>
    <source>
        <strain evidence="4 5">BM-138-000479</strain>
    </source>
</reference>
<evidence type="ECO:0000256" key="1">
    <source>
        <dbReference type="SAM" id="MobiDB-lite"/>
    </source>
</evidence>
<dbReference type="InterPro" id="IPR029071">
    <property type="entry name" value="Ubiquitin-like_domsf"/>
</dbReference>
<protein>
    <recommendedName>
        <fullName evidence="6">BAG domain-containing protein</fullName>
    </recommendedName>
</protein>